<feature type="compositionally biased region" description="Basic and acidic residues" evidence="1">
    <location>
        <begin position="583"/>
        <end position="598"/>
    </location>
</feature>
<organism evidence="3 4">
    <name type="scientific">Linum tenue</name>
    <dbReference type="NCBI Taxonomy" id="586396"/>
    <lineage>
        <taxon>Eukaryota</taxon>
        <taxon>Viridiplantae</taxon>
        <taxon>Streptophyta</taxon>
        <taxon>Embryophyta</taxon>
        <taxon>Tracheophyta</taxon>
        <taxon>Spermatophyta</taxon>
        <taxon>Magnoliopsida</taxon>
        <taxon>eudicotyledons</taxon>
        <taxon>Gunneridae</taxon>
        <taxon>Pentapetalae</taxon>
        <taxon>rosids</taxon>
        <taxon>fabids</taxon>
        <taxon>Malpighiales</taxon>
        <taxon>Linaceae</taxon>
        <taxon>Linum</taxon>
    </lineage>
</organism>
<feature type="region of interest" description="Disordered" evidence="1">
    <location>
        <begin position="567"/>
        <end position="619"/>
    </location>
</feature>
<evidence type="ECO:0000313" key="3">
    <source>
        <dbReference type="EMBL" id="CAI0402345.1"/>
    </source>
</evidence>
<dbReference type="Proteomes" id="UP001154282">
    <property type="component" value="Unassembled WGS sequence"/>
</dbReference>
<reference evidence="3" key="1">
    <citation type="submission" date="2022-08" db="EMBL/GenBank/DDBJ databases">
        <authorList>
            <person name="Gutierrez-Valencia J."/>
        </authorList>
    </citation>
    <scope>NUCLEOTIDE SEQUENCE</scope>
</reference>
<dbReference type="AlphaFoldDB" id="A0AAV0J008"/>
<comment type="caution">
    <text evidence="3">The sequence shown here is derived from an EMBL/GenBank/DDBJ whole genome shotgun (WGS) entry which is preliminary data.</text>
</comment>
<evidence type="ECO:0000256" key="1">
    <source>
        <dbReference type="SAM" id="MobiDB-lite"/>
    </source>
</evidence>
<sequence>MEAAKVIAKDLGFFLTHSSTKSNDGEKYPRIYLHCHRGYKNNTYVPDPDKKGRSNTKSLKDGCRFRVRLVGLREDKTWMIDGVKDNHNPGQFCGFHNHALELYPEGHTQRNAFTNEELKDMKEMEWARVAPRKMMQTINQKYGTHHNKRQFYNMTANIRIERLSGMTPLDWTLHHAREMGYYIGYKRDDDRHLTHLFLAHPESVRMLSAWYHVILIDSTYKTNKYKRPLVQVIGVTPVKRNFNIGFAMMEGETTDSYVWLLRELQNMLGDRIPNAILTDKEGGLVAAIPQVFTKSAHLLCIWHIKRNIEAKMMDLGIPQEVARGVVHGSWKKVMEATTPHAMIEEWENFKNGFWGRNSKLIEYLDRECLEHKEKWACAYTNNIFHIGNTSTNRVESAHSTLKAWLNTSTGGVNTLFLSWHASIGGQVIEIRKELETCRTKTFKGAYGPPYGVIRGSVSLYALELMFVEGKKTPSECDCVIGRTHGLPCSCRINSFKGAGDHFQITHLAPFWSTLDYANPHDARRFEENDANDLQIFHDLVAEVCRCGPSAVRAAKVALMSQLYPEEEGLREPRVSTKAKGWPPKRENARDPSWHEHAAARQGRRSTRRKTSTSDVTGLY</sequence>
<evidence type="ECO:0000313" key="4">
    <source>
        <dbReference type="Proteomes" id="UP001154282"/>
    </source>
</evidence>
<keyword evidence="4" id="KW-1185">Reference proteome</keyword>
<feature type="domain" description="MULE transposase" evidence="2">
    <location>
        <begin position="213"/>
        <end position="307"/>
    </location>
</feature>
<dbReference type="PANTHER" id="PTHR31569">
    <property type="entry name" value="SWIM-TYPE DOMAIN-CONTAINING PROTEIN"/>
    <property type="match status" value="1"/>
</dbReference>
<dbReference type="PANTHER" id="PTHR31569:SF4">
    <property type="entry name" value="SWIM-TYPE DOMAIN-CONTAINING PROTEIN"/>
    <property type="match status" value="1"/>
</dbReference>
<name>A0AAV0J008_9ROSI</name>
<gene>
    <name evidence="3" type="ORF">LITE_LOCUS11551</name>
</gene>
<dbReference type="Pfam" id="PF10551">
    <property type="entry name" value="MULE"/>
    <property type="match status" value="1"/>
</dbReference>
<proteinExistence type="predicted"/>
<feature type="compositionally biased region" description="Basic residues" evidence="1">
    <location>
        <begin position="601"/>
        <end position="610"/>
    </location>
</feature>
<dbReference type="InterPro" id="IPR052579">
    <property type="entry name" value="Zinc_finger_SWIM"/>
</dbReference>
<accession>A0AAV0J008</accession>
<evidence type="ECO:0000259" key="2">
    <source>
        <dbReference type="Pfam" id="PF10551"/>
    </source>
</evidence>
<protein>
    <recommendedName>
        <fullName evidence="2">MULE transposase domain-containing protein</fullName>
    </recommendedName>
</protein>
<dbReference type="EMBL" id="CAMGYJ010000004">
    <property type="protein sequence ID" value="CAI0402345.1"/>
    <property type="molecule type" value="Genomic_DNA"/>
</dbReference>
<dbReference type="InterPro" id="IPR018289">
    <property type="entry name" value="MULE_transposase_dom"/>
</dbReference>